<dbReference type="InterPro" id="IPR050425">
    <property type="entry name" value="NAD(P)_dehydrat-like"/>
</dbReference>
<dbReference type="SUPFAM" id="SSF51735">
    <property type="entry name" value="NAD(P)-binding Rossmann-fold domains"/>
    <property type="match status" value="2"/>
</dbReference>
<proteinExistence type="predicted"/>
<sequence>MEKNMSGEGRIVCVTGASGYIASWIVKLLLQRGYIVNATVRSLNDPTKTEHLLALDGAEQRLHLFEANLVEEGSFDSAIHGCDGVFHTATPLIFLSTNPEAEVIDPAVKGTLNVLASCAKAPTVKRVIFTSSTAAVVHTDVPLTNETVVDETWFSSPESCKGKKGECYVLSKTFAEDAAWKFAKENGIDMISVNPAAVIGPMLQPTMNLTTFYYVFNLINGSETYPNATLGWVHVKDVAEAHIRALEIPTANGRYILSETVAHFSDIVKILHELYPNAKLPNKCEDDQPFETTYKLSKDRVKTLGIDKQAMDSKGGEGKKVCVTGASGYIASWIVKLLLDRGYTVNATVRRLNDPKKVDHLLALDGAKERLHLFEANLLEEGSFDSAIQGCDGVFHTASPVKLEVSNPQAELIDPAVKGTLNVLTSCARIPTIKRIVFTSSMAAVLLTGRPLTAETVVDETWFSVPEICEKQQMKWYLQSKTLAEEAAWNFVKEHGLDMVSINPAIVIGPLLQPTINTSSFAVLSLVNGLETYQNATFGWVHVKDVAEAHILAFENPSANGRYLLNESVNHVSEVVKILRELYPNLKLPNKPADDNPFDPTYKVSKEKAESLGINYIPLKTCLKDTVDCLIEKKFVSV</sequence>
<dbReference type="PANTHER" id="PTHR10366">
    <property type="entry name" value="NAD DEPENDENT EPIMERASE/DEHYDRATASE"/>
    <property type="match status" value="1"/>
</dbReference>
<keyword evidence="2" id="KW-0560">Oxidoreductase</keyword>
<dbReference type="KEGG" id="soe:110801305"/>
<dbReference type="AlphaFoldDB" id="A0A9R0J6W5"/>
<dbReference type="Gene3D" id="3.40.50.720">
    <property type="entry name" value="NAD(P)-binding Rossmann-like Domain"/>
    <property type="match status" value="2"/>
</dbReference>
<organism evidence="4 5">
    <name type="scientific">Spinacia oleracea</name>
    <name type="common">Spinach</name>
    <dbReference type="NCBI Taxonomy" id="3562"/>
    <lineage>
        <taxon>Eukaryota</taxon>
        <taxon>Viridiplantae</taxon>
        <taxon>Streptophyta</taxon>
        <taxon>Embryophyta</taxon>
        <taxon>Tracheophyta</taxon>
        <taxon>Spermatophyta</taxon>
        <taxon>Magnoliopsida</taxon>
        <taxon>eudicotyledons</taxon>
        <taxon>Gunneridae</taxon>
        <taxon>Pentapetalae</taxon>
        <taxon>Caryophyllales</taxon>
        <taxon>Chenopodiaceae</taxon>
        <taxon>Chenopodioideae</taxon>
        <taxon>Anserineae</taxon>
        <taxon>Spinacia</taxon>
    </lineage>
</organism>
<dbReference type="Pfam" id="PF01370">
    <property type="entry name" value="Epimerase"/>
    <property type="match status" value="2"/>
</dbReference>
<dbReference type="InterPro" id="IPR001509">
    <property type="entry name" value="Epimerase_deHydtase"/>
</dbReference>
<evidence type="ECO:0000256" key="1">
    <source>
        <dbReference type="ARBA" id="ARBA00022857"/>
    </source>
</evidence>
<keyword evidence="4" id="KW-1185">Reference proteome</keyword>
<dbReference type="InterPro" id="IPR036291">
    <property type="entry name" value="NAD(P)-bd_dom_sf"/>
</dbReference>
<dbReference type="GO" id="GO:0016616">
    <property type="term" value="F:oxidoreductase activity, acting on the CH-OH group of donors, NAD or NADP as acceptor"/>
    <property type="evidence" value="ECO:0000318"/>
    <property type="project" value="GO_Central"/>
</dbReference>
<keyword evidence="1" id="KW-0521">NADP</keyword>
<gene>
    <name evidence="5" type="primary">LOC110801305</name>
</gene>
<evidence type="ECO:0000256" key="2">
    <source>
        <dbReference type="ARBA" id="ARBA00023002"/>
    </source>
</evidence>
<protein>
    <submittedName>
        <fullName evidence="5">Cinnamoyl-CoA reductase CAD2</fullName>
    </submittedName>
</protein>
<dbReference type="GeneID" id="110801305"/>
<reference evidence="4" key="1">
    <citation type="journal article" date="2021" name="Nat. Commun.">
        <title>Genomic analyses provide insights into spinach domestication and the genetic basis of agronomic traits.</title>
        <authorList>
            <person name="Cai X."/>
            <person name="Sun X."/>
            <person name="Xu C."/>
            <person name="Sun H."/>
            <person name="Wang X."/>
            <person name="Ge C."/>
            <person name="Zhang Z."/>
            <person name="Wang Q."/>
            <person name="Fei Z."/>
            <person name="Jiao C."/>
            <person name="Wang Q."/>
        </authorList>
    </citation>
    <scope>NUCLEOTIDE SEQUENCE [LARGE SCALE GENOMIC DNA]</scope>
    <source>
        <strain evidence="4">cv. Varoflay</strain>
    </source>
</reference>
<dbReference type="RefSeq" id="XP_021862341.2">
    <property type="nucleotide sequence ID" value="XM_022006649.2"/>
</dbReference>
<dbReference type="CDD" id="cd08958">
    <property type="entry name" value="FR_SDR_e"/>
    <property type="match status" value="2"/>
</dbReference>
<evidence type="ECO:0000259" key="3">
    <source>
        <dbReference type="Pfam" id="PF01370"/>
    </source>
</evidence>
<accession>A0A9R0J6W5</accession>
<feature type="domain" description="NAD-dependent epimerase/dehydratase" evidence="3">
    <location>
        <begin position="12"/>
        <end position="251"/>
    </location>
</feature>
<name>A0A9R0J6W5_SPIOL</name>
<evidence type="ECO:0000313" key="4">
    <source>
        <dbReference type="Proteomes" id="UP000813463"/>
    </source>
</evidence>
<evidence type="ECO:0000313" key="5">
    <source>
        <dbReference type="RefSeq" id="XP_021862341.2"/>
    </source>
</evidence>
<reference evidence="5" key="2">
    <citation type="submission" date="2025-08" db="UniProtKB">
        <authorList>
            <consortium name="RefSeq"/>
        </authorList>
    </citation>
    <scope>IDENTIFICATION</scope>
    <source>
        <tissue evidence="5">Leaf</tissue>
    </source>
</reference>
<dbReference type="PANTHER" id="PTHR10366:SF843">
    <property type="entry name" value="TETRAKETIDE ALPHA-PYRONE REDUCTASE 1-LIKE"/>
    <property type="match status" value="1"/>
</dbReference>
<feature type="domain" description="NAD-dependent epimerase/dehydratase" evidence="3">
    <location>
        <begin position="321"/>
        <end position="560"/>
    </location>
</feature>
<dbReference type="Proteomes" id="UP000813463">
    <property type="component" value="Chromosome 4"/>
</dbReference>